<evidence type="ECO:0000313" key="1">
    <source>
        <dbReference type="EMBL" id="AXC15351.1"/>
    </source>
</evidence>
<name>A0A2Z5G8E8_9BACT</name>
<proteinExistence type="predicted"/>
<dbReference type="EMBL" id="CP030840">
    <property type="protein sequence ID" value="AXC15351.1"/>
    <property type="molecule type" value="Genomic_DNA"/>
</dbReference>
<sequence length="41" mass="4493">MPLLAGKLLVRISWIASVEIEATTRSSKKDSPGVEHFSQLP</sequence>
<evidence type="ECO:0000313" key="2">
    <source>
        <dbReference type="Proteomes" id="UP000253606"/>
    </source>
</evidence>
<dbReference type="KEGG" id="abas:ACPOL_6107"/>
<keyword evidence="2" id="KW-1185">Reference proteome</keyword>
<dbReference type="Proteomes" id="UP000253606">
    <property type="component" value="Chromosome"/>
</dbReference>
<protein>
    <submittedName>
        <fullName evidence="1">Uncharacterized protein</fullName>
    </submittedName>
</protein>
<dbReference type="AlphaFoldDB" id="A0A2Z5G8E8"/>
<accession>A0A2Z5G8E8</accession>
<gene>
    <name evidence="1" type="ORF">ACPOL_6107</name>
</gene>
<organism evidence="1 2">
    <name type="scientific">Acidisarcina polymorpha</name>
    <dbReference type="NCBI Taxonomy" id="2211140"/>
    <lineage>
        <taxon>Bacteria</taxon>
        <taxon>Pseudomonadati</taxon>
        <taxon>Acidobacteriota</taxon>
        <taxon>Terriglobia</taxon>
        <taxon>Terriglobales</taxon>
        <taxon>Acidobacteriaceae</taxon>
        <taxon>Acidisarcina</taxon>
    </lineage>
</organism>
<reference evidence="1 2" key="1">
    <citation type="journal article" date="2018" name="Front. Microbiol.">
        <title>Hydrolytic Capabilities as a Key to Environmental Success: Chitinolytic and Cellulolytic Acidobacteria From Acidic Sub-arctic Soils and Boreal Peatlands.</title>
        <authorList>
            <person name="Belova S.E."/>
            <person name="Ravin N.V."/>
            <person name="Pankratov T.A."/>
            <person name="Rakitin A.L."/>
            <person name="Ivanova A.A."/>
            <person name="Beletsky A.V."/>
            <person name="Mardanov A.V."/>
            <person name="Sinninghe Damste J.S."/>
            <person name="Dedysh S.N."/>
        </authorList>
    </citation>
    <scope>NUCLEOTIDE SEQUENCE [LARGE SCALE GENOMIC DNA]</scope>
    <source>
        <strain evidence="1 2">SBC82</strain>
    </source>
</reference>